<evidence type="ECO:0000256" key="8">
    <source>
        <dbReference type="ARBA" id="ARBA00022723"/>
    </source>
</evidence>
<comment type="pathway">
    <text evidence="2 15">Porphyrin-containing compound metabolism; protoporphyrin-IX biosynthesis; protoporphyrinogen-IX from coproporphyrinogen-III (AdoMet route): step 1/1.</text>
</comment>
<dbReference type="Pfam" id="PF06969">
    <property type="entry name" value="HemN_C"/>
    <property type="match status" value="1"/>
</dbReference>
<dbReference type="InterPro" id="IPR023404">
    <property type="entry name" value="rSAM_horseshoe"/>
</dbReference>
<sequence>MSLFTQPLDWDQQLLQRYDLAGPRYTSYPTAPQFTEAFSETALRNAITRSNHAGRPLSLYFHIPFCESLCYYCGCNKIVTNNKSRALPYLQRMIQELALYADLFDTQKLVKQLHWGGGTPTYISDEEMSLLMKATRRLFRLADENQGEFSVEIHPGRVSASTMKHLRNLGFNRVSMGVQDFDERVQQAVNRYNTLAQVRDLTRELRAQDYQSISMDLIYGLPLQTLNSLRDTLEKVIDLNPDRLSIFNYAHMPHLFKSQQLINEQDLPSPAAKLDMLHFAIHTLEQAGYRYIGMDHFAKPEDDLARAQDAKKLQRNFQGYSTHGDCDLLALGVSSISMIDNVYVQNAKELNAYQQKMDMGLLPIHKGFTLNDEDKLRRFIINRLICHCELDFAEVTQLFDIEPESYFARELAQLAPMEEDGLLGIDKEGIKVHNKGRLLIRRVCMVFDEYLQKARQDSQQIRYSKII</sequence>
<dbReference type="PANTHER" id="PTHR13932">
    <property type="entry name" value="COPROPORPHYRINIGEN III OXIDASE"/>
    <property type="match status" value="1"/>
</dbReference>
<organism evidence="17 18">
    <name type="scientific">Cellvibrio fontiphilus</name>
    <dbReference type="NCBI Taxonomy" id="1815559"/>
    <lineage>
        <taxon>Bacteria</taxon>
        <taxon>Pseudomonadati</taxon>
        <taxon>Pseudomonadota</taxon>
        <taxon>Gammaproteobacteria</taxon>
        <taxon>Cellvibrionales</taxon>
        <taxon>Cellvibrionaceae</taxon>
        <taxon>Cellvibrio</taxon>
    </lineage>
</organism>
<comment type="cofactor">
    <cofactor evidence="15">
        <name>[4Fe-4S] cluster</name>
        <dbReference type="ChEBI" id="CHEBI:49883"/>
    </cofactor>
    <text evidence="15">Binds 1 [4Fe-4S] cluster. The cluster is coordinated with 3 cysteines and an exchangeable S-adenosyl-L-methionine.</text>
</comment>
<evidence type="ECO:0000256" key="15">
    <source>
        <dbReference type="PIRNR" id="PIRNR000167"/>
    </source>
</evidence>
<comment type="caution">
    <text evidence="17">The sequence shown here is derived from an EMBL/GenBank/DDBJ whole genome shotgun (WGS) entry which is preliminary data.</text>
</comment>
<dbReference type="InterPro" id="IPR004558">
    <property type="entry name" value="Coprogen_oxidase_HemN"/>
</dbReference>
<keyword evidence="8 15" id="KW-0479">Metal-binding</keyword>
<dbReference type="InterPro" id="IPR010723">
    <property type="entry name" value="HemN_C"/>
</dbReference>
<evidence type="ECO:0000256" key="2">
    <source>
        <dbReference type="ARBA" id="ARBA00004785"/>
    </source>
</evidence>
<dbReference type="InterPro" id="IPR006638">
    <property type="entry name" value="Elp3/MiaA/NifB-like_rSAM"/>
</dbReference>
<dbReference type="SFLD" id="SFLDG01065">
    <property type="entry name" value="anaerobic_coproporphyrinogen-I"/>
    <property type="match status" value="1"/>
</dbReference>
<evidence type="ECO:0000256" key="7">
    <source>
        <dbReference type="ARBA" id="ARBA00022691"/>
    </source>
</evidence>
<comment type="function">
    <text evidence="13">Involved in the heme biosynthesis. Catalyzes the anaerobic oxidative decarboxylation of propionate groups of rings A and B of coproporphyrinogen III to yield the vinyl groups in protoporphyrinogen IX.</text>
</comment>
<comment type="subcellular location">
    <subcellularLocation>
        <location evidence="1 15">Cytoplasm</location>
    </subcellularLocation>
</comment>
<protein>
    <recommendedName>
        <fullName evidence="15">Coproporphyrinogen-III oxidase</fullName>
        <ecNumber evidence="15">1.3.98.3</ecNumber>
    </recommendedName>
</protein>
<keyword evidence="7 15" id="KW-0949">S-adenosyl-L-methionine</keyword>
<keyword evidence="6 15" id="KW-0963">Cytoplasm</keyword>
<keyword evidence="11 15" id="KW-0411">Iron-sulfur</keyword>
<dbReference type="Gene3D" id="1.10.10.920">
    <property type="match status" value="1"/>
</dbReference>
<evidence type="ECO:0000256" key="14">
    <source>
        <dbReference type="ARBA" id="ARBA00048321"/>
    </source>
</evidence>
<comment type="similarity">
    <text evidence="3 15">Belongs to the anaerobic coproporphyrinogen-III oxidase family.</text>
</comment>
<dbReference type="InterPro" id="IPR034505">
    <property type="entry name" value="Coproporphyrinogen-III_oxidase"/>
</dbReference>
<dbReference type="GO" id="GO:0051989">
    <property type="term" value="F:coproporphyrinogen dehydrogenase activity"/>
    <property type="evidence" value="ECO:0007669"/>
    <property type="project" value="UniProtKB-EC"/>
</dbReference>
<evidence type="ECO:0000256" key="13">
    <source>
        <dbReference type="ARBA" id="ARBA00024295"/>
    </source>
</evidence>
<evidence type="ECO:0000256" key="5">
    <source>
        <dbReference type="ARBA" id="ARBA00022485"/>
    </source>
</evidence>
<dbReference type="RefSeq" id="WP_378115363.1">
    <property type="nucleotide sequence ID" value="NZ_JBHRTF010000001.1"/>
</dbReference>
<evidence type="ECO:0000259" key="16">
    <source>
        <dbReference type="PROSITE" id="PS51918"/>
    </source>
</evidence>
<evidence type="ECO:0000256" key="11">
    <source>
        <dbReference type="ARBA" id="ARBA00023014"/>
    </source>
</evidence>
<dbReference type="EC" id="1.3.98.3" evidence="15"/>
<evidence type="ECO:0000256" key="12">
    <source>
        <dbReference type="ARBA" id="ARBA00023244"/>
    </source>
</evidence>
<dbReference type="PANTHER" id="PTHR13932:SF6">
    <property type="entry name" value="OXYGEN-INDEPENDENT COPROPORPHYRINOGEN III OXIDASE"/>
    <property type="match status" value="1"/>
</dbReference>
<dbReference type="CDD" id="cd01335">
    <property type="entry name" value="Radical_SAM"/>
    <property type="match status" value="1"/>
</dbReference>
<dbReference type="Proteomes" id="UP001595555">
    <property type="component" value="Unassembled WGS sequence"/>
</dbReference>
<dbReference type="Pfam" id="PF04055">
    <property type="entry name" value="Radical_SAM"/>
    <property type="match status" value="1"/>
</dbReference>
<dbReference type="NCBIfam" id="TIGR00538">
    <property type="entry name" value="hemN"/>
    <property type="match status" value="1"/>
</dbReference>
<dbReference type="InterPro" id="IPR007197">
    <property type="entry name" value="rSAM"/>
</dbReference>
<keyword evidence="5 15" id="KW-0004">4Fe-4S</keyword>
<gene>
    <name evidence="17" type="primary">hemN</name>
    <name evidence="17" type="ORF">ACFODX_01555</name>
</gene>
<evidence type="ECO:0000256" key="3">
    <source>
        <dbReference type="ARBA" id="ARBA00005493"/>
    </source>
</evidence>
<comment type="catalytic activity">
    <reaction evidence="14 15">
        <text>coproporphyrinogen III + 2 S-adenosyl-L-methionine = protoporphyrinogen IX + 2 5'-deoxyadenosine + 2 L-methionine + 2 CO2</text>
        <dbReference type="Rhea" id="RHEA:15425"/>
        <dbReference type="ChEBI" id="CHEBI:16526"/>
        <dbReference type="ChEBI" id="CHEBI:17319"/>
        <dbReference type="ChEBI" id="CHEBI:57307"/>
        <dbReference type="ChEBI" id="CHEBI:57309"/>
        <dbReference type="ChEBI" id="CHEBI:57844"/>
        <dbReference type="ChEBI" id="CHEBI:59789"/>
        <dbReference type="EC" id="1.3.98.3"/>
    </reaction>
</comment>
<evidence type="ECO:0000256" key="1">
    <source>
        <dbReference type="ARBA" id="ARBA00004496"/>
    </source>
</evidence>
<name>A0ABV7F9Y8_9GAMM</name>
<evidence type="ECO:0000313" key="18">
    <source>
        <dbReference type="Proteomes" id="UP001595555"/>
    </source>
</evidence>
<dbReference type="SFLD" id="SFLDS00029">
    <property type="entry name" value="Radical_SAM"/>
    <property type="match status" value="1"/>
</dbReference>
<feature type="domain" description="Radical SAM core" evidence="16">
    <location>
        <begin position="51"/>
        <end position="290"/>
    </location>
</feature>
<dbReference type="InterPro" id="IPR058240">
    <property type="entry name" value="rSAM_sf"/>
</dbReference>
<keyword evidence="10 15" id="KW-0408">Iron</keyword>
<dbReference type="PIRSF" id="PIRSF000167">
    <property type="entry name" value="HemN"/>
    <property type="match status" value="1"/>
</dbReference>
<evidence type="ECO:0000313" key="17">
    <source>
        <dbReference type="EMBL" id="MFC3114222.1"/>
    </source>
</evidence>
<keyword evidence="9 15" id="KW-0560">Oxidoreductase</keyword>
<evidence type="ECO:0000256" key="10">
    <source>
        <dbReference type="ARBA" id="ARBA00023004"/>
    </source>
</evidence>
<dbReference type="SUPFAM" id="SSF102114">
    <property type="entry name" value="Radical SAM enzymes"/>
    <property type="match status" value="1"/>
</dbReference>
<reference evidence="18" key="1">
    <citation type="journal article" date="2019" name="Int. J. Syst. Evol. Microbiol.">
        <title>The Global Catalogue of Microorganisms (GCM) 10K type strain sequencing project: providing services to taxonomists for standard genome sequencing and annotation.</title>
        <authorList>
            <consortium name="The Broad Institute Genomics Platform"/>
            <consortium name="The Broad Institute Genome Sequencing Center for Infectious Disease"/>
            <person name="Wu L."/>
            <person name="Ma J."/>
        </authorList>
    </citation>
    <scope>NUCLEOTIDE SEQUENCE [LARGE SCALE GENOMIC DNA]</scope>
    <source>
        <strain evidence="18">KCTC 52237</strain>
    </source>
</reference>
<keyword evidence="12 15" id="KW-0627">Porphyrin biosynthesis</keyword>
<dbReference type="PROSITE" id="PS51918">
    <property type="entry name" value="RADICAL_SAM"/>
    <property type="match status" value="1"/>
</dbReference>
<keyword evidence="18" id="KW-1185">Reference proteome</keyword>
<dbReference type="SMART" id="SM00729">
    <property type="entry name" value="Elp3"/>
    <property type="match status" value="1"/>
</dbReference>
<evidence type="ECO:0000256" key="4">
    <source>
        <dbReference type="ARBA" id="ARBA00011245"/>
    </source>
</evidence>
<dbReference type="Gene3D" id="3.80.30.20">
    <property type="entry name" value="tm_1862 like domain"/>
    <property type="match status" value="1"/>
</dbReference>
<proteinExistence type="inferred from homology"/>
<accession>A0ABV7F9Y8</accession>
<evidence type="ECO:0000256" key="6">
    <source>
        <dbReference type="ARBA" id="ARBA00022490"/>
    </source>
</evidence>
<dbReference type="EMBL" id="JBHRTF010000001">
    <property type="protein sequence ID" value="MFC3114222.1"/>
    <property type="molecule type" value="Genomic_DNA"/>
</dbReference>
<evidence type="ECO:0000256" key="9">
    <source>
        <dbReference type="ARBA" id="ARBA00023002"/>
    </source>
</evidence>
<comment type="subunit">
    <text evidence="4">Monomer.</text>
</comment>